<reference evidence="1 2" key="1">
    <citation type="submission" date="2017-02" db="EMBL/GenBank/DDBJ databases">
        <authorList>
            <person name="Peterson S.W."/>
        </authorList>
    </citation>
    <scope>NUCLEOTIDE SEQUENCE [LARGE SCALE GENOMIC DNA]</scope>
    <source>
        <strain evidence="1 2">CECT 9189</strain>
    </source>
</reference>
<name>A0A1T4SS09_9GAMM</name>
<protein>
    <submittedName>
        <fullName evidence="1">Uncharacterized protein</fullName>
    </submittedName>
</protein>
<dbReference type="AlphaFoldDB" id="A0A1T4SS09"/>
<sequence length="62" mass="6518">MGVMPKTPPNTWIKLTSTLSPILIPSDTGTSVIIDSSTKPLYIAMKTSPSDVAGTPFKAPSQ</sequence>
<evidence type="ECO:0000313" key="2">
    <source>
        <dbReference type="Proteomes" id="UP000191116"/>
    </source>
</evidence>
<accession>A0A1T4SS09</accession>
<gene>
    <name evidence="1" type="ORF">CZ814_01725</name>
</gene>
<proteinExistence type="predicted"/>
<dbReference type="EMBL" id="FUWP01000007">
    <property type="protein sequence ID" value="SKA31090.1"/>
    <property type="molecule type" value="Genomic_DNA"/>
</dbReference>
<organism evidence="1 2">
    <name type="scientific">Photobacterium toruni</name>
    <dbReference type="NCBI Taxonomy" id="1935446"/>
    <lineage>
        <taxon>Bacteria</taxon>
        <taxon>Pseudomonadati</taxon>
        <taxon>Pseudomonadota</taxon>
        <taxon>Gammaproteobacteria</taxon>
        <taxon>Vibrionales</taxon>
        <taxon>Vibrionaceae</taxon>
        <taxon>Photobacterium</taxon>
    </lineage>
</organism>
<dbReference type="Proteomes" id="UP000191116">
    <property type="component" value="Unassembled WGS sequence"/>
</dbReference>
<evidence type="ECO:0000313" key="1">
    <source>
        <dbReference type="EMBL" id="SKA31090.1"/>
    </source>
</evidence>